<dbReference type="EMBL" id="HACG01004490">
    <property type="protein sequence ID" value="CEK51355.1"/>
    <property type="molecule type" value="Transcribed_RNA"/>
</dbReference>
<accession>A0A0B6Y790</accession>
<name>A0A0B6Y790_9EUPU</name>
<proteinExistence type="predicted"/>
<protein>
    <submittedName>
        <fullName evidence="3">Uncharacterized protein</fullName>
    </submittedName>
</protein>
<gene>
    <name evidence="3" type="primary">ORF13223</name>
    <name evidence="2" type="synonym">ORF13222</name>
</gene>
<keyword evidence="1" id="KW-1133">Transmembrane helix</keyword>
<evidence type="ECO:0000313" key="2">
    <source>
        <dbReference type="EMBL" id="CEK51354.1"/>
    </source>
</evidence>
<dbReference type="AlphaFoldDB" id="A0A0B6Y790"/>
<feature type="transmembrane region" description="Helical" evidence="1">
    <location>
        <begin position="12"/>
        <end position="31"/>
    </location>
</feature>
<keyword evidence="1" id="KW-0812">Transmembrane</keyword>
<sequence>MEIVGNIKLARLLIIMIWMCTVAASVISYNYPLEPSTEGDEDRFDFETPEMDDLKRVRSLLTAPGVKLSEVKRSEDSSEEHAEQKRINFGFSGLDTVDYILTTLEKTPKPARQNVRASQVDKDKYYLMKVNG</sequence>
<organism evidence="3">
    <name type="scientific">Arion vulgaris</name>
    <dbReference type="NCBI Taxonomy" id="1028688"/>
    <lineage>
        <taxon>Eukaryota</taxon>
        <taxon>Metazoa</taxon>
        <taxon>Spiralia</taxon>
        <taxon>Lophotrochozoa</taxon>
        <taxon>Mollusca</taxon>
        <taxon>Gastropoda</taxon>
        <taxon>Heterobranchia</taxon>
        <taxon>Euthyneura</taxon>
        <taxon>Panpulmonata</taxon>
        <taxon>Eupulmonata</taxon>
        <taxon>Stylommatophora</taxon>
        <taxon>Helicina</taxon>
        <taxon>Arionoidea</taxon>
        <taxon>Arionidae</taxon>
        <taxon>Arion</taxon>
    </lineage>
</organism>
<reference evidence="3" key="1">
    <citation type="submission" date="2014-12" db="EMBL/GenBank/DDBJ databases">
        <title>Insight into the proteome of Arion vulgaris.</title>
        <authorList>
            <person name="Aradska J."/>
            <person name="Bulat T."/>
            <person name="Smidak R."/>
            <person name="Sarate P."/>
            <person name="Gangsoo J."/>
            <person name="Sialana F."/>
            <person name="Bilban M."/>
            <person name="Lubec G."/>
        </authorList>
    </citation>
    <scope>NUCLEOTIDE SEQUENCE</scope>
    <source>
        <tissue evidence="3">Skin</tissue>
    </source>
</reference>
<dbReference type="EMBL" id="HACG01004489">
    <property type="protein sequence ID" value="CEK51354.1"/>
    <property type="molecule type" value="Transcribed_RNA"/>
</dbReference>
<evidence type="ECO:0000256" key="1">
    <source>
        <dbReference type="SAM" id="Phobius"/>
    </source>
</evidence>
<evidence type="ECO:0000313" key="3">
    <source>
        <dbReference type="EMBL" id="CEK51355.1"/>
    </source>
</evidence>
<keyword evidence="1" id="KW-0472">Membrane</keyword>